<accession>A0A6V7QW26</accession>
<organism evidence="1">
    <name type="scientific">Ananas comosus var. bracteatus</name>
    <name type="common">red pineapple</name>
    <dbReference type="NCBI Taxonomy" id="296719"/>
    <lineage>
        <taxon>Eukaryota</taxon>
        <taxon>Viridiplantae</taxon>
        <taxon>Streptophyta</taxon>
        <taxon>Embryophyta</taxon>
        <taxon>Tracheophyta</taxon>
        <taxon>Spermatophyta</taxon>
        <taxon>Magnoliopsida</taxon>
        <taxon>Liliopsida</taxon>
        <taxon>Poales</taxon>
        <taxon>Bromeliaceae</taxon>
        <taxon>Bromelioideae</taxon>
        <taxon>Ananas</taxon>
    </lineage>
</organism>
<dbReference type="EMBL" id="CAJEUB010000027">
    <property type="protein sequence ID" value="CAD1846935.1"/>
    <property type="molecule type" value="Genomic_DNA"/>
</dbReference>
<proteinExistence type="predicted"/>
<gene>
    <name evidence="1" type="ORF">CB5_LOCUS30146</name>
</gene>
<dbReference type="AlphaFoldDB" id="A0A6V7QW26"/>
<name>A0A6V7QW26_ANACO</name>
<reference evidence="1" key="1">
    <citation type="submission" date="2020-07" db="EMBL/GenBank/DDBJ databases">
        <authorList>
            <person name="Lin J."/>
        </authorList>
    </citation>
    <scope>NUCLEOTIDE SEQUENCE</scope>
</reference>
<protein>
    <submittedName>
        <fullName evidence="1">Uncharacterized protein</fullName>
    </submittedName>
</protein>
<evidence type="ECO:0000313" key="1">
    <source>
        <dbReference type="EMBL" id="CAD1846935.1"/>
    </source>
</evidence>
<sequence>MRNELMFRAEFHHAMESALQVDVPKKHFRNGFPPVDRPKFVHLHLLHKVVDFVLSALAQQPIRNAAEEVSLRARKVVQKLRYDFDGIVRSFFRRGLRAFLWDDSFGDESLALWVR</sequence>